<dbReference type="GO" id="GO:0006465">
    <property type="term" value="P:signal peptide processing"/>
    <property type="evidence" value="ECO:0007669"/>
    <property type="project" value="InterPro"/>
</dbReference>
<dbReference type="InterPro" id="IPR009542">
    <property type="entry name" value="Spc1/SPCS1"/>
</dbReference>
<evidence type="ECO:0000256" key="7">
    <source>
        <dbReference type="SAM" id="Phobius"/>
    </source>
</evidence>
<keyword evidence="6 7" id="KW-0472">Membrane</keyword>
<dbReference type="PANTHER" id="PTHR38354:SF2">
    <property type="entry name" value="SIGNAL PEPTIDASE COMPLEX-LIKE PROTEIN DTM1"/>
    <property type="match status" value="1"/>
</dbReference>
<comment type="caution">
    <text evidence="8">The sequence shown here is derived from an EMBL/GenBank/DDBJ whole genome shotgun (WGS) entry which is preliminary data.</text>
</comment>
<comment type="similarity">
    <text evidence="2">Belongs to the SPCS1 family.</text>
</comment>
<gene>
    <name evidence="8" type="ORF">Taro_012499</name>
</gene>
<name>A0A843U9A8_COLES</name>
<dbReference type="InterPro" id="IPR039955">
    <property type="entry name" value="DTM1"/>
</dbReference>
<evidence type="ECO:0000256" key="4">
    <source>
        <dbReference type="ARBA" id="ARBA00022824"/>
    </source>
</evidence>
<dbReference type="EMBL" id="NMUH01000488">
    <property type="protein sequence ID" value="MQL80061.1"/>
    <property type="molecule type" value="Genomic_DNA"/>
</dbReference>
<proteinExistence type="inferred from homology"/>
<evidence type="ECO:0000313" key="8">
    <source>
        <dbReference type="EMBL" id="MQL80061.1"/>
    </source>
</evidence>
<dbReference type="OrthoDB" id="1861824at2759"/>
<evidence type="ECO:0000256" key="6">
    <source>
        <dbReference type="ARBA" id="ARBA00023136"/>
    </source>
</evidence>
<evidence type="ECO:0000256" key="2">
    <source>
        <dbReference type="ARBA" id="ARBA00005245"/>
    </source>
</evidence>
<organism evidence="8 9">
    <name type="scientific">Colocasia esculenta</name>
    <name type="common">Wild taro</name>
    <name type="synonym">Arum esculentum</name>
    <dbReference type="NCBI Taxonomy" id="4460"/>
    <lineage>
        <taxon>Eukaryota</taxon>
        <taxon>Viridiplantae</taxon>
        <taxon>Streptophyta</taxon>
        <taxon>Embryophyta</taxon>
        <taxon>Tracheophyta</taxon>
        <taxon>Spermatophyta</taxon>
        <taxon>Magnoliopsida</taxon>
        <taxon>Liliopsida</taxon>
        <taxon>Araceae</taxon>
        <taxon>Aroideae</taxon>
        <taxon>Colocasieae</taxon>
        <taxon>Colocasia</taxon>
    </lineage>
</organism>
<reference evidence="8" key="1">
    <citation type="submission" date="2017-07" db="EMBL/GenBank/DDBJ databases">
        <title>Taro Niue Genome Assembly and Annotation.</title>
        <authorList>
            <person name="Atibalentja N."/>
            <person name="Keating K."/>
            <person name="Fields C.J."/>
        </authorList>
    </citation>
    <scope>NUCLEOTIDE SEQUENCE</scope>
    <source>
        <strain evidence="8">Niue_2</strain>
        <tissue evidence="8">Leaf</tissue>
    </source>
</reference>
<keyword evidence="5 7" id="KW-1133">Transmembrane helix</keyword>
<dbReference type="Pfam" id="PF06645">
    <property type="entry name" value="SPC12"/>
    <property type="match status" value="1"/>
</dbReference>
<feature type="transmembrane region" description="Helical" evidence="7">
    <location>
        <begin position="33"/>
        <end position="53"/>
    </location>
</feature>
<evidence type="ECO:0000256" key="5">
    <source>
        <dbReference type="ARBA" id="ARBA00022989"/>
    </source>
</evidence>
<evidence type="ECO:0008006" key="10">
    <source>
        <dbReference type="Google" id="ProtNLM"/>
    </source>
</evidence>
<dbReference type="Proteomes" id="UP000652761">
    <property type="component" value="Unassembled WGS sequence"/>
</dbReference>
<evidence type="ECO:0000313" key="9">
    <source>
        <dbReference type="Proteomes" id="UP000652761"/>
    </source>
</evidence>
<dbReference type="GO" id="GO:0048658">
    <property type="term" value="P:anther wall tapetum development"/>
    <property type="evidence" value="ECO:0007669"/>
    <property type="project" value="InterPro"/>
</dbReference>
<evidence type="ECO:0000256" key="1">
    <source>
        <dbReference type="ARBA" id="ARBA00004477"/>
    </source>
</evidence>
<dbReference type="PANTHER" id="PTHR38354">
    <property type="entry name" value="SIGNAL PEPTIDASE COMPLEX-LIKE PROTEIN DTM1"/>
    <property type="match status" value="1"/>
</dbReference>
<comment type="subcellular location">
    <subcellularLocation>
        <location evidence="1">Endoplasmic reticulum membrane</location>
        <topology evidence="1">Multi-pass membrane protein</topology>
    </subcellularLocation>
</comment>
<keyword evidence="4" id="KW-0256">Endoplasmic reticulum</keyword>
<dbReference type="GO" id="GO:0005787">
    <property type="term" value="C:signal peptidase complex"/>
    <property type="evidence" value="ECO:0007669"/>
    <property type="project" value="InterPro"/>
</dbReference>
<evidence type="ECO:0000256" key="3">
    <source>
        <dbReference type="ARBA" id="ARBA00022692"/>
    </source>
</evidence>
<accession>A0A843U9A8</accession>
<feature type="transmembrane region" description="Helical" evidence="7">
    <location>
        <begin position="85"/>
        <end position="104"/>
    </location>
</feature>
<keyword evidence="3 7" id="KW-0812">Transmembrane</keyword>
<dbReference type="AlphaFoldDB" id="A0A843U9A8"/>
<dbReference type="SMR" id="A0A843U9A8"/>
<protein>
    <recommendedName>
        <fullName evidence="10">Signal peptidase complex-like protein DTM1</fullName>
    </recommendedName>
</protein>
<sequence length="109" mass="12266">MGRETVLRRSLVCLGAAVCLVGLSTFSFKKMIATYAFGILAICGVVLPDWEFFDRDFSEWFSPMPADRPSAGAAAVPDDIRFKFYPLRVALFVAVYSFGLYKWWSFISS</sequence>
<feature type="transmembrane region" description="Helical" evidence="7">
    <location>
        <begin position="6"/>
        <end position="26"/>
    </location>
</feature>
<keyword evidence="9" id="KW-1185">Reference proteome</keyword>